<dbReference type="VEuPathDB" id="FungiDB:H257_10679"/>
<proteinExistence type="predicted"/>
<sequence length="259" mass="29998">MYVLYVTMASKEQYKLGMVDIGRFQQLCLDTIELSLRLKPPSHIAIPETLKSVEPGGTTQPDPCEAYMVMPHEAEYMIENLTPLPLQSMGSAEFMRLHGDVEKLNLQAHQSAKLKSDNFVVESLLTFKKLPVLIYNLLANELWKEKVFPTLADYGDAACMRTYFVVHLYHEAVLCNLLEVSFYHEHVVESLDDETLMEVVDYCMRKITWLIQTPREVFRTQTTFHKSGQDIVRELDTASRADELRRQWLELEFRVSVQC</sequence>
<feature type="non-terminal residue" evidence="1">
    <location>
        <position position="259"/>
    </location>
</feature>
<reference evidence="1 2" key="1">
    <citation type="submission" date="2018-08" db="EMBL/GenBank/DDBJ databases">
        <title>Aphanomyces genome sequencing and annotation.</title>
        <authorList>
            <person name="Minardi D."/>
            <person name="Oidtmann B."/>
            <person name="Van Der Giezen M."/>
            <person name="Studholme D.J."/>
        </authorList>
    </citation>
    <scope>NUCLEOTIDE SEQUENCE [LARGE SCALE GENOMIC DNA]</scope>
    <source>
        <strain evidence="1 2">Kv</strain>
    </source>
</reference>
<dbReference type="GO" id="GO:0005737">
    <property type="term" value="C:cytoplasm"/>
    <property type="evidence" value="ECO:0007669"/>
    <property type="project" value="TreeGrafter"/>
</dbReference>
<comment type="caution">
    <text evidence="1">The sequence shown here is derived from an EMBL/GenBank/DDBJ whole genome shotgun (WGS) entry which is preliminary data.</text>
</comment>
<evidence type="ECO:0000313" key="2">
    <source>
        <dbReference type="Proteomes" id="UP000265427"/>
    </source>
</evidence>
<name>A0A397A9L8_APHAT</name>
<dbReference type="PANTHER" id="PTHR13244">
    <property type="entry name" value="ZINC FINGER MYND DOMAIN CONTAINING PROTEIN 10"/>
    <property type="match status" value="1"/>
</dbReference>
<dbReference type="Proteomes" id="UP000265427">
    <property type="component" value="Unassembled WGS sequence"/>
</dbReference>
<dbReference type="EMBL" id="QUSZ01007280">
    <property type="protein sequence ID" value="RHY03005.1"/>
    <property type="molecule type" value="Genomic_DNA"/>
</dbReference>
<dbReference type="InterPro" id="IPR052298">
    <property type="entry name" value="ZMYND10"/>
</dbReference>
<protein>
    <submittedName>
        <fullName evidence="1">Uncharacterized protein</fullName>
    </submittedName>
</protein>
<accession>A0A397A9L8</accession>
<dbReference type="PANTHER" id="PTHR13244:SF7">
    <property type="entry name" value="ZINC FINGER MYND DOMAIN-CONTAINING PROTEIN 10"/>
    <property type="match status" value="1"/>
</dbReference>
<evidence type="ECO:0000313" key="1">
    <source>
        <dbReference type="EMBL" id="RHY03005.1"/>
    </source>
</evidence>
<gene>
    <name evidence="1" type="ORF">DYB36_008530</name>
</gene>
<organism evidence="1 2">
    <name type="scientific">Aphanomyces astaci</name>
    <name type="common">Crayfish plague agent</name>
    <dbReference type="NCBI Taxonomy" id="112090"/>
    <lineage>
        <taxon>Eukaryota</taxon>
        <taxon>Sar</taxon>
        <taxon>Stramenopiles</taxon>
        <taxon>Oomycota</taxon>
        <taxon>Saprolegniomycetes</taxon>
        <taxon>Saprolegniales</taxon>
        <taxon>Verrucalvaceae</taxon>
        <taxon>Aphanomyces</taxon>
    </lineage>
</organism>
<dbReference type="AlphaFoldDB" id="A0A397A9L8"/>